<organism evidence="1 2">
    <name type="scientific">Streptomyces montanisoli</name>
    <dbReference type="NCBI Taxonomy" id="2798581"/>
    <lineage>
        <taxon>Bacteria</taxon>
        <taxon>Bacillati</taxon>
        <taxon>Actinomycetota</taxon>
        <taxon>Actinomycetes</taxon>
        <taxon>Kitasatosporales</taxon>
        <taxon>Streptomycetaceae</taxon>
        <taxon>Streptomyces</taxon>
    </lineage>
</organism>
<keyword evidence="2" id="KW-1185">Reference proteome</keyword>
<protein>
    <submittedName>
        <fullName evidence="1">Carbohydrate kinase</fullName>
    </submittedName>
</protein>
<gene>
    <name evidence="1" type="ORF">JFN87_08050</name>
</gene>
<dbReference type="Proteomes" id="UP000670475">
    <property type="component" value="Unassembled WGS sequence"/>
</dbReference>
<reference evidence="1" key="1">
    <citation type="submission" date="2021-03" db="EMBL/GenBank/DDBJ databases">
        <title>Whole genome sequence of Streptomyces bomunensis MMS17-BM035.</title>
        <authorList>
            <person name="Lee J.H."/>
        </authorList>
    </citation>
    <scope>NUCLEOTIDE SEQUENCE</scope>
    <source>
        <strain evidence="1">MMS17-BM035</strain>
    </source>
</reference>
<name>A0A940MBL6_9ACTN</name>
<feature type="non-terminal residue" evidence="1">
    <location>
        <position position="1"/>
    </location>
</feature>
<comment type="caution">
    <text evidence="1">The sequence shown here is derived from an EMBL/GenBank/DDBJ whole genome shotgun (WGS) entry which is preliminary data.</text>
</comment>
<keyword evidence="1" id="KW-0808">Transferase</keyword>
<evidence type="ECO:0000313" key="1">
    <source>
        <dbReference type="EMBL" id="MBP0457451.1"/>
    </source>
</evidence>
<keyword evidence="1" id="KW-0418">Kinase</keyword>
<dbReference type="EMBL" id="JAGIQL010000021">
    <property type="protein sequence ID" value="MBP0457451.1"/>
    <property type="molecule type" value="Genomic_DNA"/>
</dbReference>
<dbReference type="GO" id="GO:0016301">
    <property type="term" value="F:kinase activity"/>
    <property type="evidence" value="ECO:0007669"/>
    <property type="project" value="UniProtKB-KW"/>
</dbReference>
<sequence>GAVLAALAARGADLGLAVDTARWAAPDLVVDPDPEGVAYYEEAYADYLYRVEAARSRWHGGPSAHRV</sequence>
<accession>A0A940MBL6</accession>
<evidence type="ECO:0000313" key="2">
    <source>
        <dbReference type="Proteomes" id="UP000670475"/>
    </source>
</evidence>
<dbReference type="AlphaFoldDB" id="A0A940MBL6"/>
<proteinExistence type="predicted"/>